<organism evidence="1 2">
    <name type="scientific">Azospirillum rugosum</name>
    <dbReference type="NCBI Taxonomy" id="416170"/>
    <lineage>
        <taxon>Bacteria</taxon>
        <taxon>Pseudomonadati</taxon>
        <taxon>Pseudomonadota</taxon>
        <taxon>Alphaproteobacteria</taxon>
        <taxon>Rhodospirillales</taxon>
        <taxon>Azospirillaceae</taxon>
        <taxon>Azospirillum</taxon>
    </lineage>
</organism>
<dbReference type="EMBL" id="JAGINP010000002">
    <property type="protein sequence ID" value="MBP2290962.1"/>
    <property type="molecule type" value="Genomic_DNA"/>
</dbReference>
<accession>A0ABS4SG67</accession>
<sequence length="169" mass="18605">MTEEEDLREQLRGSLKNRALFYLAMYRELAREHGAESAAKTLAKAIRDRGEEVGARFASYAPADFDGLKTAFLDFVPDHGRMFEPVVTRCDSGGLDIAFKRCPLKEAWEEHGLPPDELATMCAIAGQVDNGTFEAAGFTFEGETWKPGREGCCILRVRPGQPTTNSGTA</sequence>
<reference evidence="1 2" key="1">
    <citation type="submission" date="2021-03" db="EMBL/GenBank/DDBJ databases">
        <title>Genomic Encyclopedia of Type Strains, Phase III (KMG-III): the genomes of soil and plant-associated and newly described type strains.</title>
        <authorList>
            <person name="Whitman W."/>
        </authorList>
    </citation>
    <scope>NUCLEOTIDE SEQUENCE [LARGE SCALE GENOMIC DNA]</scope>
    <source>
        <strain evidence="1 2">IMMIB AFH-6</strain>
    </source>
</reference>
<evidence type="ECO:0000313" key="2">
    <source>
        <dbReference type="Proteomes" id="UP000781958"/>
    </source>
</evidence>
<dbReference type="Proteomes" id="UP000781958">
    <property type="component" value="Unassembled WGS sequence"/>
</dbReference>
<comment type="caution">
    <text evidence="1">The sequence shown here is derived from an EMBL/GenBank/DDBJ whole genome shotgun (WGS) entry which is preliminary data.</text>
</comment>
<keyword evidence="2" id="KW-1185">Reference proteome</keyword>
<name>A0ABS4SG67_9PROT</name>
<dbReference type="Pfam" id="PF14196">
    <property type="entry name" value="ATC_hydrolase"/>
    <property type="match status" value="1"/>
</dbReference>
<gene>
    <name evidence="1" type="ORF">J2851_000704</name>
</gene>
<dbReference type="RefSeq" id="WP_209764067.1">
    <property type="nucleotide sequence ID" value="NZ_JAGINP010000002.1"/>
</dbReference>
<protein>
    <recommendedName>
        <fullName evidence="3">L-2-amino-thiazoline-4-carboxylic acid hydrolase</fullName>
    </recommendedName>
</protein>
<evidence type="ECO:0000313" key="1">
    <source>
        <dbReference type="EMBL" id="MBP2290962.1"/>
    </source>
</evidence>
<dbReference type="InterPro" id="IPR026002">
    <property type="entry name" value="ATC_hydrolase-like"/>
</dbReference>
<evidence type="ECO:0008006" key="3">
    <source>
        <dbReference type="Google" id="ProtNLM"/>
    </source>
</evidence>
<proteinExistence type="predicted"/>